<evidence type="ECO:0000313" key="3">
    <source>
        <dbReference type="Proteomes" id="UP001195483"/>
    </source>
</evidence>
<dbReference type="Gene3D" id="3.90.75.10">
    <property type="entry name" value="Homing Intron 3 (I-ppo) Encoded Endonuclease, Chain A"/>
    <property type="match status" value="1"/>
</dbReference>
<dbReference type="Proteomes" id="UP001195483">
    <property type="component" value="Unassembled WGS sequence"/>
</dbReference>
<evidence type="ECO:0000313" key="2">
    <source>
        <dbReference type="EMBL" id="KAK3599554.1"/>
    </source>
</evidence>
<name>A0AAE0SXE1_9BIVA</name>
<protein>
    <recommendedName>
        <fullName evidence="1">Zinc-binding loop region of homing endonuclease domain-containing protein</fullName>
    </recommendedName>
</protein>
<feature type="domain" description="Zinc-binding loop region of homing endonuclease" evidence="1">
    <location>
        <begin position="81"/>
        <end position="116"/>
    </location>
</feature>
<reference evidence="2" key="3">
    <citation type="submission" date="2023-05" db="EMBL/GenBank/DDBJ databases">
        <authorList>
            <person name="Smith C.H."/>
        </authorList>
    </citation>
    <scope>NUCLEOTIDE SEQUENCE</scope>
    <source>
        <strain evidence="2">CHS0354</strain>
        <tissue evidence="2">Mantle</tissue>
    </source>
</reference>
<organism evidence="2 3">
    <name type="scientific">Potamilus streckersoni</name>
    <dbReference type="NCBI Taxonomy" id="2493646"/>
    <lineage>
        <taxon>Eukaryota</taxon>
        <taxon>Metazoa</taxon>
        <taxon>Spiralia</taxon>
        <taxon>Lophotrochozoa</taxon>
        <taxon>Mollusca</taxon>
        <taxon>Bivalvia</taxon>
        <taxon>Autobranchia</taxon>
        <taxon>Heteroconchia</taxon>
        <taxon>Palaeoheterodonta</taxon>
        <taxon>Unionida</taxon>
        <taxon>Unionoidea</taxon>
        <taxon>Unionidae</taxon>
        <taxon>Ambleminae</taxon>
        <taxon>Lampsilini</taxon>
        <taxon>Potamilus</taxon>
    </lineage>
</organism>
<comment type="caution">
    <text evidence="2">The sequence shown here is derived from an EMBL/GenBank/DDBJ whole genome shotgun (WGS) entry which is preliminary data.</text>
</comment>
<dbReference type="GO" id="GO:0004519">
    <property type="term" value="F:endonuclease activity"/>
    <property type="evidence" value="ECO:0007669"/>
    <property type="project" value="InterPro"/>
</dbReference>
<proteinExistence type="predicted"/>
<reference evidence="2" key="2">
    <citation type="journal article" date="2021" name="Genome Biol. Evol.">
        <title>Developing a high-quality reference genome for a parasitic bivalve with doubly uniparental inheritance (Bivalvia: Unionida).</title>
        <authorList>
            <person name="Smith C.H."/>
        </authorList>
    </citation>
    <scope>NUCLEOTIDE SEQUENCE</scope>
    <source>
        <strain evidence="2">CHS0354</strain>
        <tissue evidence="2">Mantle</tissue>
    </source>
</reference>
<dbReference type="Pfam" id="PF05551">
    <property type="entry name" value="zf-His_Me_endon"/>
    <property type="match status" value="1"/>
</dbReference>
<sequence length="148" mass="17445">MSDIYNSSFKAFYGQKLLKSISKFRTKNSDSSSNCTVWKSGLDKDGYPILKKTFKLKRYNLRVQRLLYYLESPLEWLDPKFHVSHLCHNKQCLNLEHLSYEPAVVNSQRNTCVSEGRCFGHKPFRNCLLQASMRTTRNHFEQDERSIK</sequence>
<dbReference type="SUPFAM" id="SSF54060">
    <property type="entry name" value="His-Me finger endonucleases"/>
    <property type="match status" value="1"/>
</dbReference>
<reference evidence="2" key="1">
    <citation type="journal article" date="2021" name="Genome Biol. Evol.">
        <title>A High-Quality Reference Genome for a Parasitic Bivalve with Doubly Uniparental Inheritance (Bivalvia: Unionida).</title>
        <authorList>
            <person name="Smith C.H."/>
        </authorList>
    </citation>
    <scope>NUCLEOTIDE SEQUENCE</scope>
    <source>
        <strain evidence="2">CHS0354</strain>
    </source>
</reference>
<dbReference type="InterPro" id="IPR008704">
    <property type="entry name" value="Endonuclease_Zinc-binding_loop"/>
</dbReference>
<evidence type="ECO:0000259" key="1">
    <source>
        <dbReference type="Pfam" id="PF05551"/>
    </source>
</evidence>
<keyword evidence="3" id="KW-1185">Reference proteome</keyword>
<dbReference type="AlphaFoldDB" id="A0AAE0SXE1"/>
<gene>
    <name evidence="2" type="ORF">CHS0354_035791</name>
</gene>
<accession>A0AAE0SXE1</accession>
<dbReference type="EMBL" id="JAEAOA010002091">
    <property type="protein sequence ID" value="KAK3599554.1"/>
    <property type="molecule type" value="Genomic_DNA"/>
</dbReference>
<dbReference type="InterPro" id="IPR044930">
    <property type="entry name" value="Homing_endonuclease_His-Me"/>
</dbReference>
<dbReference type="InterPro" id="IPR044925">
    <property type="entry name" value="His-Me_finger_sf"/>
</dbReference>